<dbReference type="PANTHER" id="PTHR43736">
    <property type="entry name" value="ADP-RIBOSE PYROPHOSPHATASE"/>
    <property type="match status" value="1"/>
</dbReference>
<dbReference type="InterPro" id="IPR036390">
    <property type="entry name" value="WH_DNA-bd_sf"/>
</dbReference>
<dbReference type="Gene3D" id="1.10.10.10">
    <property type="entry name" value="Winged helix-like DNA-binding domain superfamily/Winged helix DNA-binding domain"/>
    <property type="match status" value="1"/>
</dbReference>
<dbReference type="InterPro" id="IPR000086">
    <property type="entry name" value="NUDIX_hydrolase_dom"/>
</dbReference>
<dbReference type="Proteomes" id="UP001202180">
    <property type="component" value="Unassembled WGS sequence"/>
</dbReference>
<dbReference type="RefSeq" id="WP_232561390.1">
    <property type="nucleotide sequence ID" value="NZ_JALPRF010000002.1"/>
</dbReference>
<dbReference type="InterPro" id="IPR036388">
    <property type="entry name" value="WH-like_DNA-bd_sf"/>
</dbReference>
<dbReference type="EMBL" id="JALPRF010000002">
    <property type="protein sequence ID" value="MCK8492765.1"/>
    <property type="molecule type" value="Genomic_DNA"/>
</dbReference>
<comment type="caution">
    <text evidence="2">The sequence shown here is derived from an EMBL/GenBank/DDBJ whole genome shotgun (WGS) entry which is preliminary data.</text>
</comment>
<dbReference type="Pfam" id="PF00293">
    <property type="entry name" value="NUDIX"/>
    <property type="match status" value="1"/>
</dbReference>
<feature type="domain" description="Nudix hydrolase" evidence="1">
    <location>
        <begin position="18"/>
        <end position="170"/>
    </location>
</feature>
<sequence length="245" mass="28221">MREHVIQEEIQPDGAGFLPGLAIDCVIFGFHDNQLKILLLAYRNTDLFALPGGFIREKEDVNDAAKRTLAQRTGLHDIYLEQFYTFGNFARYDPVPLQMIMAGKDLPPDDDHWLLRRFVTVGYYALVDFTKAVPNPDLLADDCSWYDLNYLPTLMLDHQTIVQKALETLRADLDRKLIGFNLLPETFTMNDLQSLYETILGEPLHRSSFQRRMLGLDILERLEKQYSGGAHKAPYLYRFKSESEG</sequence>
<proteinExistence type="predicted"/>
<dbReference type="PANTHER" id="PTHR43736:SF4">
    <property type="entry name" value="SLR1690 PROTEIN"/>
    <property type="match status" value="1"/>
</dbReference>
<name>A0ABT0HKR8_9BACT</name>
<dbReference type="Pfam" id="PF21906">
    <property type="entry name" value="WHD_NrtR"/>
    <property type="match status" value="1"/>
</dbReference>
<dbReference type="Gene3D" id="3.90.79.10">
    <property type="entry name" value="Nucleoside Triphosphate Pyrophosphohydrolase"/>
    <property type="match status" value="1"/>
</dbReference>
<dbReference type="InterPro" id="IPR015797">
    <property type="entry name" value="NUDIX_hydrolase-like_dom_sf"/>
</dbReference>
<gene>
    <name evidence="2" type="ORF">M0L20_12930</name>
</gene>
<dbReference type="CDD" id="cd18873">
    <property type="entry name" value="NUDIX_NadM_like"/>
    <property type="match status" value="1"/>
</dbReference>
<dbReference type="PROSITE" id="PS51462">
    <property type="entry name" value="NUDIX"/>
    <property type="match status" value="1"/>
</dbReference>
<organism evidence="2 3">
    <name type="scientific">Spirosoma liriopis</name>
    <dbReference type="NCBI Taxonomy" id="2937440"/>
    <lineage>
        <taxon>Bacteria</taxon>
        <taxon>Pseudomonadati</taxon>
        <taxon>Bacteroidota</taxon>
        <taxon>Cytophagia</taxon>
        <taxon>Cytophagales</taxon>
        <taxon>Cytophagaceae</taxon>
        <taxon>Spirosoma</taxon>
    </lineage>
</organism>
<dbReference type="SUPFAM" id="SSF55811">
    <property type="entry name" value="Nudix"/>
    <property type="match status" value="1"/>
</dbReference>
<dbReference type="InterPro" id="IPR054105">
    <property type="entry name" value="WHD_NrtR"/>
</dbReference>
<reference evidence="2 3" key="1">
    <citation type="submission" date="2022-04" db="EMBL/GenBank/DDBJ databases">
        <title>Spirosoma sp. strain RP8 genome sequencing and assembly.</title>
        <authorList>
            <person name="Jung Y."/>
        </authorList>
    </citation>
    <scope>NUCLEOTIDE SEQUENCE [LARGE SCALE GENOMIC DNA]</scope>
    <source>
        <strain evidence="2 3">RP8</strain>
    </source>
</reference>
<evidence type="ECO:0000313" key="2">
    <source>
        <dbReference type="EMBL" id="MCK8492765.1"/>
    </source>
</evidence>
<dbReference type="SUPFAM" id="SSF46785">
    <property type="entry name" value="Winged helix' DNA-binding domain"/>
    <property type="match status" value="1"/>
</dbReference>
<protein>
    <submittedName>
        <fullName evidence="2">NUDIX domain-containing protein</fullName>
    </submittedName>
</protein>
<accession>A0ABT0HKR8</accession>
<evidence type="ECO:0000313" key="3">
    <source>
        <dbReference type="Proteomes" id="UP001202180"/>
    </source>
</evidence>
<evidence type="ECO:0000259" key="1">
    <source>
        <dbReference type="PROSITE" id="PS51462"/>
    </source>
</evidence>
<keyword evidence="3" id="KW-1185">Reference proteome</keyword>